<reference evidence="1" key="2">
    <citation type="journal article" date="2015" name="Data Brief">
        <title>Shoot transcriptome of the giant reed, Arundo donax.</title>
        <authorList>
            <person name="Barrero R.A."/>
            <person name="Guerrero F.D."/>
            <person name="Moolhuijzen P."/>
            <person name="Goolsby J.A."/>
            <person name="Tidwell J."/>
            <person name="Bellgard S.E."/>
            <person name="Bellgard M.I."/>
        </authorList>
    </citation>
    <scope>NUCLEOTIDE SEQUENCE</scope>
    <source>
        <tissue evidence="1">Shoot tissue taken approximately 20 cm above the soil surface</tissue>
    </source>
</reference>
<organism evidence="1">
    <name type="scientific">Arundo donax</name>
    <name type="common">Giant reed</name>
    <name type="synonym">Donax arundinaceus</name>
    <dbReference type="NCBI Taxonomy" id="35708"/>
    <lineage>
        <taxon>Eukaryota</taxon>
        <taxon>Viridiplantae</taxon>
        <taxon>Streptophyta</taxon>
        <taxon>Embryophyta</taxon>
        <taxon>Tracheophyta</taxon>
        <taxon>Spermatophyta</taxon>
        <taxon>Magnoliopsida</taxon>
        <taxon>Liliopsida</taxon>
        <taxon>Poales</taxon>
        <taxon>Poaceae</taxon>
        <taxon>PACMAD clade</taxon>
        <taxon>Arundinoideae</taxon>
        <taxon>Arundineae</taxon>
        <taxon>Arundo</taxon>
    </lineage>
</organism>
<evidence type="ECO:0000313" key="1">
    <source>
        <dbReference type="EMBL" id="JAD76160.1"/>
    </source>
</evidence>
<dbReference type="EMBL" id="GBRH01221735">
    <property type="protein sequence ID" value="JAD76160.1"/>
    <property type="molecule type" value="Transcribed_RNA"/>
</dbReference>
<protein>
    <submittedName>
        <fullName evidence="1">Spr1</fullName>
    </submittedName>
</protein>
<proteinExistence type="predicted"/>
<sequence length="73" mass="8632">MFTSLNEPHPDYQFAPFPFSCLWSRIGGPLIRSGSPFPSLFGVFFFYFDWLQNHENPNQLVHPSIYRWLSFSD</sequence>
<dbReference type="AlphaFoldDB" id="A0A0A9CS13"/>
<accession>A0A0A9CS13</accession>
<reference evidence="1" key="1">
    <citation type="submission" date="2014-09" db="EMBL/GenBank/DDBJ databases">
        <authorList>
            <person name="Magalhaes I.L.F."/>
            <person name="Oliveira U."/>
            <person name="Santos F.R."/>
            <person name="Vidigal T.H.D.A."/>
            <person name="Brescovit A.D."/>
            <person name="Santos A.J."/>
        </authorList>
    </citation>
    <scope>NUCLEOTIDE SEQUENCE</scope>
    <source>
        <tissue evidence="1">Shoot tissue taken approximately 20 cm above the soil surface</tissue>
    </source>
</reference>
<name>A0A0A9CS13_ARUDO</name>